<name>A0A4S2JB05_9HYME</name>
<feature type="compositionally biased region" description="Basic and acidic residues" evidence="1">
    <location>
        <begin position="479"/>
        <end position="501"/>
    </location>
</feature>
<evidence type="ECO:0000313" key="2">
    <source>
        <dbReference type="EMBL" id="TGZ32602.1"/>
    </source>
</evidence>
<gene>
    <name evidence="2" type="ORF">DBV15_08933</name>
</gene>
<organism evidence="2 3">
    <name type="scientific">Temnothorax longispinosus</name>
    <dbReference type="NCBI Taxonomy" id="300112"/>
    <lineage>
        <taxon>Eukaryota</taxon>
        <taxon>Metazoa</taxon>
        <taxon>Ecdysozoa</taxon>
        <taxon>Arthropoda</taxon>
        <taxon>Hexapoda</taxon>
        <taxon>Insecta</taxon>
        <taxon>Pterygota</taxon>
        <taxon>Neoptera</taxon>
        <taxon>Endopterygota</taxon>
        <taxon>Hymenoptera</taxon>
        <taxon>Apocrita</taxon>
        <taxon>Aculeata</taxon>
        <taxon>Formicoidea</taxon>
        <taxon>Formicidae</taxon>
        <taxon>Myrmicinae</taxon>
        <taxon>Temnothorax</taxon>
    </lineage>
</organism>
<reference evidence="2 3" key="1">
    <citation type="journal article" date="2019" name="Philos. Trans. R. Soc. Lond., B, Biol. Sci.">
        <title>Ant behaviour and brain gene expression of defending hosts depend on the ecological success of the intruding social parasite.</title>
        <authorList>
            <person name="Kaur R."/>
            <person name="Stoldt M."/>
            <person name="Jongepier E."/>
            <person name="Feldmeyer B."/>
            <person name="Menzel F."/>
            <person name="Bornberg-Bauer E."/>
            <person name="Foitzik S."/>
        </authorList>
    </citation>
    <scope>NUCLEOTIDE SEQUENCE [LARGE SCALE GENOMIC DNA]</scope>
    <source>
        <tissue evidence="2">Whole body</tissue>
    </source>
</reference>
<evidence type="ECO:0000256" key="1">
    <source>
        <dbReference type="SAM" id="MobiDB-lite"/>
    </source>
</evidence>
<protein>
    <submittedName>
        <fullName evidence="2">Uncharacterized protein</fullName>
    </submittedName>
</protein>
<feature type="region of interest" description="Disordered" evidence="1">
    <location>
        <begin position="468"/>
        <end position="506"/>
    </location>
</feature>
<proteinExistence type="predicted"/>
<feature type="region of interest" description="Disordered" evidence="1">
    <location>
        <begin position="526"/>
        <end position="554"/>
    </location>
</feature>
<dbReference type="EMBL" id="QBLH01003815">
    <property type="protein sequence ID" value="TGZ32602.1"/>
    <property type="molecule type" value="Genomic_DNA"/>
</dbReference>
<accession>A0A4S2JB05</accession>
<feature type="compositionally biased region" description="Basic and acidic residues" evidence="1">
    <location>
        <begin position="164"/>
        <end position="191"/>
    </location>
</feature>
<dbReference type="Proteomes" id="UP000310200">
    <property type="component" value="Unassembled WGS sequence"/>
</dbReference>
<keyword evidence="3" id="KW-1185">Reference proteome</keyword>
<comment type="caution">
    <text evidence="2">The sequence shown here is derived from an EMBL/GenBank/DDBJ whole genome shotgun (WGS) entry which is preliminary data.</text>
</comment>
<dbReference type="AlphaFoldDB" id="A0A4S2JB05"/>
<sequence>MPSLQILVRLAWPHAAEGDDRRWRRKRERIVLQRRIAFAPADGTADINHDNKTHHRCNDWLRLRNIALILDDCCTQLSRFPKTIALQMITYDRLHFRPRHHSRHSRKRIMQRSGWPSDLRLPELFENYSELSAQLKVCGGRDCTRRASTLFMGRQDRVKVMERAKGGRTADKEEGSNEKERSVTPGNERRVAMRTRTWRQQSSAKREETSPKFRKLQGSAFAYRIEKLGCILLRHLMPRWTNTKRNDEEGNLLAGKCLCHEDDMLNDAIALEQLWLLLGTRTLIPKDSQDRRAYRFLRCSENVNRRPAKERPRDVSLISTRRETFRRRCERSERTDKLRENSELTLHPSSPFLKHLNVAERIGGEEETILQNNTPHVEKIPAVLTEPVTNETYEMEKSARPERFPYLPPVPFDAGGIESIRGTFDIAQEPAAKPRDNRYFIPDHWLLRDTSTPRVVKTFPLRNKIQSRVTKAKARRARERQYRMLSERKRERDKGREEVPGRDSTGCSACSLTDLWISLLSARGQPQAPLAGRRRAKGGQKRNGGDRRRERRGLSKLKLAARLHFMSKQQVSTGPEAHTFIPAALARSPSRAFSYLAPTDLRDRQRILRRQATGNPVRPPITPGRVTRITSLFGCAFSTPTRSYAWRKIMTPADLKGLRRVTCDDKSRSLVLVRARVLGVYRSGLTHDDEMTVTPGDADVGTRDVLHSYLSNLSCETLPCEGRQQHSAIFCRRRHTVSSARLRYALLTYLKQRREENLRDSD</sequence>
<evidence type="ECO:0000313" key="3">
    <source>
        <dbReference type="Proteomes" id="UP000310200"/>
    </source>
</evidence>
<feature type="region of interest" description="Disordered" evidence="1">
    <location>
        <begin position="164"/>
        <end position="211"/>
    </location>
</feature>